<feature type="compositionally biased region" description="Polar residues" evidence="1">
    <location>
        <begin position="755"/>
        <end position="772"/>
    </location>
</feature>
<dbReference type="AlphaFoldDB" id="A0A1B6KNL1"/>
<feature type="region of interest" description="Disordered" evidence="1">
    <location>
        <begin position="465"/>
        <end position="611"/>
    </location>
</feature>
<feature type="region of interest" description="Disordered" evidence="1">
    <location>
        <begin position="272"/>
        <end position="337"/>
    </location>
</feature>
<feature type="non-terminal residue" evidence="2">
    <location>
        <position position="941"/>
    </location>
</feature>
<feature type="compositionally biased region" description="Acidic residues" evidence="1">
    <location>
        <begin position="1"/>
        <end position="11"/>
    </location>
</feature>
<organism evidence="2">
    <name type="scientific">Graphocephala atropunctata</name>
    <dbReference type="NCBI Taxonomy" id="36148"/>
    <lineage>
        <taxon>Eukaryota</taxon>
        <taxon>Metazoa</taxon>
        <taxon>Ecdysozoa</taxon>
        <taxon>Arthropoda</taxon>
        <taxon>Hexapoda</taxon>
        <taxon>Insecta</taxon>
        <taxon>Pterygota</taxon>
        <taxon>Neoptera</taxon>
        <taxon>Paraneoptera</taxon>
        <taxon>Hemiptera</taxon>
        <taxon>Auchenorrhyncha</taxon>
        <taxon>Membracoidea</taxon>
        <taxon>Cicadellidae</taxon>
        <taxon>Cicadellinae</taxon>
        <taxon>Cicadellini</taxon>
        <taxon>Graphocephala</taxon>
    </lineage>
</organism>
<feature type="compositionally biased region" description="Polar residues" evidence="1">
    <location>
        <begin position="911"/>
        <end position="930"/>
    </location>
</feature>
<feature type="compositionally biased region" description="Polar residues" evidence="1">
    <location>
        <begin position="314"/>
        <end position="324"/>
    </location>
</feature>
<accession>A0A1B6KNL1</accession>
<evidence type="ECO:0000313" key="2">
    <source>
        <dbReference type="EMBL" id="JAT13039.1"/>
    </source>
</evidence>
<name>A0A1B6KNL1_9HEMI</name>
<feature type="compositionally biased region" description="Basic and acidic residues" evidence="1">
    <location>
        <begin position="470"/>
        <end position="493"/>
    </location>
</feature>
<dbReference type="EMBL" id="GEBQ01026938">
    <property type="protein sequence ID" value="JAT13039.1"/>
    <property type="molecule type" value="Transcribed_RNA"/>
</dbReference>
<feature type="compositionally biased region" description="Basic and acidic residues" evidence="1">
    <location>
        <begin position="534"/>
        <end position="543"/>
    </location>
</feature>
<feature type="compositionally biased region" description="Acidic residues" evidence="1">
    <location>
        <begin position="783"/>
        <end position="798"/>
    </location>
</feature>
<feature type="region of interest" description="Disordered" evidence="1">
    <location>
        <begin position="902"/>
        <end position="941"/>
    </location>
</feature>
<feature type="non-terminal residue" evidence="2">
    <location>
        <position position="1"/>
    </location>
</feature>
<feature type="compositionally biased region" description="Low complexity" evidence="1">
    <location>
        <begin position="44"/>
        <end position="59"/>
    </location>
</feature>
<feature type="compositionally biased region" description="Low complexity" evidence="1">
    <location>
        <begin position="325"/>
        <end position="335"/>
    </location>
</feature>
<feature type="compositionally biased region" description="Polar residues" evidence="1">
    <location>
        <begin position="717"/>
        <end position="731"/>
    </location>
</feature>
<feature type="region of interest" description="Disordered" evidence="1">
    <location>
        <begin position="707"/>
        <end position="731"/>
    </location>
</feature>
<feature type="compositionally biased region" description="Basic and acidic residues" evidence="1">
    <location>
        <begin position="12"/>
        <end position="22"/>
    </location>
</feature>
<feature type="compositionally biased region" description="Basic and acidic residues" evidence="1">
    <location>
        <begin position="300"/>
        <end position="312"/>
    </location>
</feature>
<evidence type="ECO:0000256" key="1">
    <source>
        <dbReference type="SAM" id="MobiDB-lite"/>
    </source>
</evidence>
<gene>
    <name evidence="2" type="ORF">g.47664</name>
</gene>
<feature type="compositionally biased region" description="Polar residues" evidence="1">
    <location>
        <begin position="60"/>
        <end position="72"/>
    </location>
</feature>
<feature type="compositionally biased region" description="Basic and acidic residues" evidence="1">
    <location>
        <begin position="512"/>
        <end position="523"/>
    </location>
</feature>
<feature type="region of interest" description="Disordered" evidence="1">
    <location>
        <begin position="114"/>
        <end position="137"/>
    </location>
</feature>
<proteinExistence type="predicted"/>
<feature type="compositionally biased region" description="Acidic residues" evidence="1">
    <location>
        <begin position="494"/>
        <end position="504"/>
    </location>
</feature>
<feature type="region of interest" description="Disordered" evidence="1">
    <location>
        <begin position="751"/>
        <end position="833"/>
    </location>
</feature>
<reference evidence="2" key="1">
    <citation type="submission" date="2015-11" db="EMBL/GenBank/DDBJ databases">
        <title>De novo transcriptome assembly of four potential Pierce s Disease insect vectors from Arizona vineyards.</title>
        <authorList>
            <person name="Tassone E.E."/>
        </authorList>
    </citation>
    <scope>NUCLEOTIDE SEQUENCE</scope>
</reference>
<protein>
    <submittedName>
        <fullName evidence="2">Uncharacterized protein</fullName>
    </submittedName>
</protein>
<feature type="compositionally biased region" description="Basic and acidic residues" evidence="1">
    <location>
        <begin position="805"/>
        <end position="823"/>
    </location>
</feature>
<feature type="compositionally biased region" description="Low complexity" evidence="1">
    <location>
        <begin position="277"/>
        <end position="296"/>
    </location>
</feature>
<feature type="compositionally biased region" description="Polar residues" evidence="1">
    <location>
        <begin position="544"/>
        <end position="564"/>
    </location>
</feature>
<feature type="region of interest" description="Disordered" evidence="1">
    <location>
        <begin position="86"/>
        <end position="105"/>
    </location>
</feature>
<sequence>SPFLPDDDEDDMHTLERPDVVMRKHKSGSSSSQKRSDRRSGTDYEPYSSSGESYYHSFEQTSESVRTPSRPCSSDVDALIAGIGTTGSSEYESAISHEVSGRSYTSHEYHTAVSSLSSRESMKSLDSESSGNLASVEISSEASETLVPSAMELDSDMDGVGISMAEDENLMKRKSILEPYERDIPHHIIKGESPPQIPSLSEVREYDRSISLDISSEGGVSEEDAEGLSNEFKEAETLDGSFRMKRSHEMTFQPEPRPITSESLEAEILTQEEKYGSSLDDSASALSTSSMSDTATKLTVIERSHTESEKMDGSATSDQLSLTVSGTSEQLSLSSESREEYSVHHAFKQETVATQSISHDNYVDSVLLMTSSVNKDGMQSVCTQVTSQSEVPSAKCDDIIEDSYTCSNGPTQVDYNAEYDDVKEVRKRPGHRRNESTSFKPSAIPILKKEFDSKGAIKKTAVEASEDVAESDKYSESRTLTSKEDLNDEKKDIDEAERIEEESYQTEADQGFQRDIREGRQALEEMSSLDEEHEELRALEESRPQSQISKSDSESGQRPMSSGFSDDRPDSELAELLKQCSSDNYPEDPIERPKTPEPSEDCEIKDDTPEFSSEAQASITELEMEYSGAFSRTVEYESHVSPIREKVGLLWEHVTSDHEEELAEAEAAFQMVPHIIPHISGVTHPDTIPEDPVAEKHELETREMALKEERRKRAAQSEATSPGSIPDITITQHMTPLIDRGFHYPDLELEEASAKPSTPQTPASISSRASSETETDQGREYVLEEETGDDYISEEPDVGEVSVTTEEKTVFESKDDFQERDSTDSPTSDSFEMLEKPDIADEFVIIEEVGKEAHEQDREGKSMVIGKKRVVKKVDDTDEEIIVSPPAPVTRMTDLKYYPSGEAAFPFESDSPPTNVDGVQSGEATSQEGSPPSDEEHEYES</sequence>
<feature type="region of interest" description="Disordered" evidence="1">
    <location>
        <begin position="1"/>
        <end position="75"/>
    </location>
</feature>